<name>A0A235CE99_9GAMM</name>
<dbReference type="InterPro" id="IPR019734">
    <property type="entry name" value="TPR_rpt"/>
</dbReference>
<dbReference type="Pfam" id="PF12862">
    <property type="entry name" value="ANAPC5"/>
    <property type="match status" value="1"/>
</dbReference>
<dbReference type="SUPFAM" id="SSF48452">
    <property type="entry name" value="TPR-like"/>
    <property type="match status" value="3"/>
</dbReference>
<dbReference type="InterPro" id="IPR026000">
    <property type="entry name" value="Apc5_dom"/>
</dbReference>
<dbReference type="Proteomes" id="UP000243640">
    <property type="component" value="Unassembled WGS sequence"/>
</dbReference>
<keyword evidence="2 3" id="KW-0802">TPR repeat</keyword>
<evidence type="ECO:0000313" key="6">
    <source>
        <dbReference type="Proteomes" id="UP000243640"/>
    </source>
</evidence>
<protein>
    <recommendedName>
        <fullName evidence="4">Anaphase-promoting complex subunit 5 domain-containing protein</fullName>
    </recommendedName>
</protein>
<sequence length="470" mass="51826">MWTGFTAMKKTNTASNWKSAFNFPTVFMRPRSLIVSVRSLTTPLLLMICMHLAPLASASDWQHWQNKATQAYQAGDYQAAEAAIRRALELAEQGGGSTGYTAGSLNLLAFIQADRGELNAALGTMERAVRLGKTALARPGEQLAALYYNQGMLLQQANQPKPALAALQQAMNDYLALNSSGNGKLWQAVTAQGQLLVAEQPEQARTLLLRALSGFDDKPGFTHRPPVPHQARLAYLLGQAHIQLGQYQAAVTDLEQAIELARQAGNAGLQQNGLEYLASAYEQLDQPQQAGSVLEQILALSEQQPASMSRVMQLNELGMQLQQQKLYADAESRFREAQHTLELLNHTQSVEQALVLGNLASVKFAQQEHNAAERLFEQSYRLYLAYPQRPLNAANTAAWLGTLYYNQQDYQKAEPVFLQGLQWLESAPDASPQNLLVALQNLSALYSAWGKKSQARPYARRAGELKSTLK</sequence>
<dbReference type="Pfam" id="PF13424">
    <property type="entry name" value="TPR_12"/>
    <property type="match status" value="1"/>
</dbReference>
<comment type="caution">
    <text evidence="5">The sequence shown here is derived from an EMBL/GenBank/DDBJ whole genome shotgun (WGS) entry which is preliminary data.</text>
</comment>
<dbReference type="OrthoDB" id="6095133at2"/>
<gene>
    <name evidence="5" type="ORF">B6S09_14955</name>
</gene>
<organism evidence="5 6">
    <name type="scientific">Oceanimonas baumannii</name>
    <dbReference type="NCBI Taxonomy" id="129578"/>
    <lineage>
        <taxon>Bacteria</taxon>
        <taxon>Pseudomonadati</taxon>
        <taxon>Pseudomonadota</taxon>
        <taxon>Gammaproteobacteria</taxon>
        <taxon>Aeromonadales</taxon>
        <taxon>Aeromonadaceae</taxon>
        <taxon>Oceanimonas</taxon>
    </lineage>
</organism>
<accession>A0A235CE99</accession>
<feature type="domain" description="Anaphase-promoting complex subunit 5" evidence="4">
    <location>
        <begin position="69"/>
        <end position="133"/>
    </location>
</feature>
<dbReference type="SMART" id="SM00028">
    <property type="entry name" value="TPR"/>
    <property type="match status" value="8"/>
</dbReference>
<dbReference type="PROSITE" id="PS50005">
    <property type="entry name" value="TPR"/>
    <property type="match status" value="1"/>
</dbReference>
<evidence type="ECO:0000256" key="2">
    <source>
        <dbReference type="ARBA" id="ARBA00022803"/>
    </source>
</evidence>
<keyword evidence="1" id="KW-0677">Repeat</keyword>
<dbReference type="AlphaFoldDB" id="A0A235CE99"/>
<evidence type="ECO:0000259" key="4">
    <source>
        <dbReference type="Pfam" id="PF12862"/>
    </source>
</evidence>
<dbReference type="PANTHER" id="PTHR45641:SF19">
    <property type="entry name" value="NEPHROCYSTIN-3"/>
    <property type="match status" value="1"/>
</dbReference>
<dbReference type="EMBL" id="NQJF01000013">
    <property type="protein sequence ID" value="OYD22766.1"/>
    <property type="molecule type" value="Genomic_DNA"/>
</dbReference>
<proteinExistence type="predicted"/>
<dbReference type="InterPro" id="IPR011990">
    <property type="entry name" value="TPR-like_helical_dom_sf"/>
</dbReference>
<dbReference type="Gene3D" id="1.25.40.10">
    <property type="entry name" value="Tetratricopeptide repeat domain"/>
    <property type="match status" value="3"/>
</dbReference>
<reference evidence="5 6" key="1">
    <citation type="submission" date="2017-08" db="EMBL/GenBank/DDBJ databases">
        <title>Draft Genome Sequence of the Marine Bacterium Oceanimonas baumannii ATCC 700832.</title>
        <authorList>
            <person name="Mcclelland W.D."/>
            <person name="Brennan M.A."/>
            <person name="Trachtenberg A.M."/>
            <person name="Maclea K.S."/>
        </authorList>
    </citation>
    <scope>NUCLEOTIDE SEQUENCE [LARGE SCALE GENOMIC DNA]</scope>
    <source>
        <strain evidence="5 6">ATCC 700832</strain>
    </source>
</reference>
<dbReference type="PANTHER" id="PTHR45641">
    <property type="entry name" value="TETRATRICOPEPTIDE REPEAT PROTEIN (AFU_ORTHOLOGUE AFUA_6G03870)"/>
    <property type="match status" value="1"/>
</dbReference>
<evidence type="ECO:0000256" key="3">
    <source>
        <dbReference type="PROSITE-ProRule" id="PRU00339"/>
    </source>
</evidence>
<feature type="repeat" description="TPR" evidence="3">
    <location>
        <begin position="231"/>
        <end position="264"/>
    </location>
</feature>
<evidence type="ECO:0000313" key="5">
    <source>
        <dbReference type="EMBL" id="OYD22766.1"/>
    </source>
</evidence>
<dbReference type="Pfam" id="PF13181">
    <property type="entry name" value="TPR_8"/>
    <property type="match status" value="1"/>
</dbReference>
<evidence type="ECO:0000256" key="1">
    <source>
        <dbReference type="ARBA" id="ARBA00022737"/>
    </source>
</evidence>
<dbReference type="Pfam" id="PF13374">
    <property type="entry name" value="TPR_10"/>
    <property type="match status" value="1"/>
</dbReference>